<feature type="transmembrane region" description="Helical" evidence="8">
    <location>
        <begin position="403"/>
        <end position="423"/>
    </location>
</feature>
<evidence type="ECO:0000313" key="11">
    <source>
        <dbReference type="Proteomes" id="UP000275078"/>
    </source>
</evidence>
<evidence type="ECO:0000256" key="5">
    <source>
        <dbReference type="ARBA" id="ARBA00022989"/>
    </source>
</evidence>
<feature type="transmembrane region" description="Helical" evidence="8">
    <location>
        <begin position="331"/>
        <end position="350"/>
    </location>
</feature>
<feature type="transmembrane region" description="Helical" evidence="8">
    <location>
        <begin position="370"/>
        <end position="391"/>
    </location>
</feature>
<dbReference type="InterPro" id="IPR036259">
    <property type="entry name" value="MFS_trans_sf"/>
</dbReference>
<reference evidence="10 11" key="1">
    <citation type="journal article" date="2018" name="Nat. Ecol. Evol.">
        <title>Pezizomycetes genomes reveal the molecular basis of ectomycorrhizal truffle lifestyle.</title>
        <authorList>
            <person name="Murat C."/>
            <person name="Payen T."/>
            <person name="Noel B."/>
            <person name="Kuo A."/>
            <person name="Morin E."/>
            <person name="Chen J."/>
            <person name="Kohler A."/>
            <person name="Krizsan K."/>
            <person name="Balestrini R."/>
            <person name="Da Silva C."/>
            <person name="Montanini B."/>
            <person name="Hainaut M."/>
            <person name="Levati E."/>
            <person name="Barry K.W."/>
            <person name="Belfiori B."/>
            <person name="Cichocki N."/>
            <person name="Clum A."/>
            <person name="Dockter R.B."/>
            <person name="Fauchery L."/>
            <person name="Guy J."/>
            <person name="Iotti M."/>
            <person name="Le Tacon F."/>
            <person name="Lindquist E.A."/>
            <person name="Lipzen A."/>
            <person name="Malagnac F."/>
            <person name="Mello A."/>
            <person name="Molinier V."/>
            <person name="Miyauchi S."/>
            <person name="Poulain J."/>
            <person name="Riccioni C."/>
            <person name="Rubini A."/>
            <person name="Sitrit Y."/>
            <person name="Splivallo R."/>
            <person name="Traeger S."/>
            <person name="Wang M."/>
            <person name="Zifcakova L."/>
            <person name="Wipf D."/>
            <person name="Zambonelli A."/>
            <person name="Paolocci F."/>
            <person name="Nowrousian M."/>
            <person name="Ottonello S."/>
            <person name="Baldrian P."/>
            <person name="Spatafora J.W."/>
            <person name="Henrissat B."/>
            <person name="Nagy L.G."/>
            <person name="Aury J.M."/>
            <person name="Wincker P."/>
            <person name="Grigoriev I.V."/>
            <person name="Bonfante P."/>
            <person name="Martin F.M."/>
        </authorList>
    </citation>
    <scope>NUCLEOTIDE SEQUENCE [LARGE SCALE GENOMIC DNA]</scope>
    <source>
        <strain evidence="10 11">RN42</strain>
    </source>
</reference>
<feature type="transmembrane region" description="Helical" evidence="8">
    <location>
        <begin position="108"/>
        <end position="125"/>
    </location>
</feature>
<dbReference type="PROSITE" id="PS00216">
    <property type="entry name" value="SUGAR_TRANSPORT_1"/>
    <property type="match status" value="1"/>
</dbReference>
<feature type="domain" description="Major facilitator superfamily (MFS) profile" evidence="9">
    <location>
        <begin position="9"/>
        <end position="458"/>
    </location>
</feature>
<evidence type="ECO:0000256" key="1">
    <source>
        <dbReference type="ARBA" id="ARBA00004141"/>
    </source>
</evidence>
<keyword evidence="11" id="KW-1185">Reference proteome</keyword>
<keyword evidence="5 8" id="KW-1133">Transmembrane helix</keyword>
<evidence type="ECO:0000256" key="2">
    <source>
        <dbReference type="ARBA" id="ARBA00010992"/>
    </source>
</evidence>
<dbReference type="PRINTS" id="PR00171">
    <property type="entry name" value="SUGRTRNSPORT"/>
</dbReference>
<accession>A0A3N4HVM6</accession>
<evidence type="ECO:0000259" key="9">
    <source>
        <dbReference type="PROSITE" id="PS50850"/>
    </source>
</evidence>
<feature type="transmembrane region" description="Helical" evidence="8">
    <location>
        <begin position="306"/>
        <end position="324"/>
    </location>
</feature>
<dbReference type="InterPro" id="IPR005829">
    <property type="entry name" value="Sugar_transporter_CS"/>
</dbReference>
<dbReference type="PROSITE" id="PS00217">
    <property type="entry name" value="SUGAR_TRANSPORT_2"/>
    <property type="match status" value="1"/>
</dbReference>
<dbReference type="PANTHER" id="PTHR48022">
    <property type="entry name" value="PLASTIDIC GLUCOSE TRANSPORTER 4"/>
    <property type="match status" value="1"/>
</dbReference>
<dbReference type="GO" id="GO:0005351">
    <property type="term" value="F:carbohydrate:proton symporter activity"/>
    <property type="evidence" value="ECO:0007669"/>
    <property type="project" value="TreeGrafter"/>
</dbReference>
<keyword evidence="3 7" id="KW-0813">Transport</keyword>
<feature type="transmembrane region" description="Helical" evidence="8">
    <location>
        <begin position="137"/>
        <end position="158"/>
    </location>
</feature>
<evidence type="ECO:0000256" key="4">
    <source>
        <dbReference type="ARBA" id="ARBA00022692"/>
    </source>
</evidence>
<comment type="similarity">
    <text evidence="2 7">Belongs to the major facilitator superfamily. Sugar transporter (TC 2.A.1.1) family.</text>
</comment>
<dbReference type="InterPro" id="IPR003663">
    <property type="entry name" value="Sugar/inositol_transpt"/>
</dbReference>
<sequence length="520" mass="57366">MGQFLLLGLCVTSGFGVFLHGYNSGLVAHVIANEHFLRFFDTKQSSSIVAAVVSVFAGGCVLGSLCAGFFLDLIGRKRTIQAGAIINIVGTVVQAASVGLTMMMIGRIISGFAIGFTQTAVPIYLAECSTRKNRGFVTGWSQLMVTMGFVATSWVGYASSKVPNAAHNAFTWRFPISIAAIPSIFIAFALNWLPESPRYLVRKGMTEQAYRVLVRLYYDGSNRLDLQRDIHQITIKWNREILEGGADGDSEWKLCFTVPKYRKRLIVAILSQVLTQCTGINMITYYQGDMFENVGIKDSKGLLLGAIYSMVAPVTCFFAQVFLIDRIGRKPMLYFGSVALPILFIVFAAVMASNEKSGYEDGALTKLNIAVMFFFNVFFQLSWGIVGWVMYGEVMPLRIRGKGGAIAAGVGNWAVNCLISQVTPLAMEKLSWKYYFFYSAFMLCVTLPTVHYVFKETKGLSLEELDSLWDAPTNDSFQSLEDGSVNAVPGKGEVGLDPQAQLEMVVPGSRYQRGRFRPGR</sequence>
<feature type="transmembrane region" description="Helical" evidence="8">
    <location>
        <begin position="265"/>
        <end position="286"/>
    </location>
</feature>
<gene>
    <name evidence="10" type="ORF">BJ508DRAFT_309824</name>
</gene>
<dbReference type="Gene3D" id="1.20.1250.20">
    <property type="entry name" value="MFS general substrate transporter like domains"/>
    <property type="match status" value="1"/>
</dbReference>
<dbReference type="Proteomes" id="UP000275078">
    <property type="component" value="Unassembled WGS sequence"/>
</dbReference>
<dbReference type="SUPFAM" id="SSF103473">
    <property type="entry name" value="MFS general substrate transporter"/>
    <property type="match status" value="1"/>
</dbReference>
<dbReference type="InterPro" id="IPR050360">
    <property type="entry name" value="MFS_Sugar_Transporters"/>
</dbReference>
<evidence type="ECO:0000256" key="3">
    <source>
        <dbReference type="ARBA" id="ARBA00022448"/>
    </source>
</evidence>
<feature type="transmembrane region" description="Helical" evidence="8">
    <location>
        <begin position="48"/>
        <end position="71"/>
    </location>
</feature>
<dbReference type="PROSITE" id="PS50850">
    <property type="entry name" value="MFS"/>
    <property type="match status" value="1"/>
</dbReference>
<keyword evidence="6 8" id="KW-0472">Membrane</keyword>
<dbReference type="EMBL" id="ML119720">
    <property type="protein sequence ID" value="RPA77855.1"/>
    <property type="molecule type" value="Genomic_DNA"/>
</dbReference>
<dbReference type="InterPro" id="IPR020846">
    <property type="entry name" value="MFS_dom"/>
</dbReference>
<dbReference type="NCBIfam" id="TIGR00879">
    <property type="entry name" value="SP"/>
    <property type="match status" value="1"/>
</dbReference>
<evidence type="ECO:0000256" key="7">
    <source>
        <dbReference type="RuleBase" id="RU003346"/>
    </source>
</evidence>
<dbReference type="OrthoDB" id="6612291at2759"/>
<feature type="transmembrane region" description="Helical" evidence="8">
    <location>
        <begin position="170"/>
        <end position="193"/>
    </location>
</feature>
<evidence type="ECO:0000313" key="10">
    <source>
        <dbReference type="EMBL" id="RPA77855.1"/>
    </source>
</evidence>
<evidence type="ECO:0000256" key="6">
    <source>
        <dbReference type="ARBA" id="ARBA00023136"/>
    </source>
</evidence>
<protein>
    <submittedName>
        <fullName evidence="10">General substrate transporter</fullName>
    </submittedName>
</protein>
<comment type="subcellular location">
    <subcellularLocation>
        <location evidence="1">Membrane</location>
        <topology evidence="1">Multi-pass membrane protein</topology>
    </subcellularLocation>
</comment>
<dbReference type="InterPro" id="IPR005828">
    <property type="entry name" value="MFS_sugar_transport-like"/>
</dbReference>
<proteinExistence type="inferred from homology"/>
<dbReference type="PANTHER" id="PTHR48022:SF80">
    <property type="entry name" value="SUGAR TRANSPORTER, PUTATIVE (AFU_ORTHOLOGUE AFUA_3G12170)-RELATED"/>
    <property type="match status" value="1"/>
</dbReference>
<dbReference type="AlphaFoldDB" id="A0A3N4HVM6"/>
<dbReference type="FunFam" id="1.20.1250.20:FF:000134">
    <property type="entry name" value="MFS sugar transporter protein"/>
    <property type="match status" value="1"/>
</dbReference>
<feature type="transmembrane region" description="Helical" evidence="8">
    <location>
        <begin position="435"/>
        <end position="454"/>
    </location>
</feature>
<name>A0A3N4HVM6_ASCIM</name>
<dbReference type="GO" id="GO:0016020">
    <property type="term" value="C:membrane"/>
    <property type="evidence" value="ECO:0007669"/>
    <property type="project" value="UniProtKB-SubCell"/>
</dbReference>
<organism evidence="10 11">
    <name type="scientific">Ascobolus immersus RN42</name>
    <dbReference type="NCBI Taxonomy" id="1160509"/>
    <lineage>
        <taxon>Eukaryota</taxon>
        <taxon>Fungi</taxon>
        <taxon>Dikarya</taxon>
        <taxon>Ascomycota</taxon>
        <taxon>Pezizomycotina</taxon>
        <taxon>Pezizomycetes</taxon>
        <taxon>Pezizales</taxon>
        <taxon>Ascobolaceae</taxon>
        <taxon>Ascobolus</taxon>
    </lineage>
</organism>
<feature type="transmembrane region" description="Helical" evidence="8">
    <location>
        <begin position="83"/>
        <end position="102"/>
    </location>
</feature>
<dbReference type="STRING" id="1160509.A0A3N4HVM6"/>
<dbReference type="Pfam" id="PF00083">
    <property type="entry name" value="Sugar_tr"/>
    <property type="match status" value="1"/>
</dbReference>
<keyword evidence="4 8" id="KW-0812">Transmembrane</keyword>
<evidence type="ECO:0000256" key="8">
    <source>
        <dbReference type="SAM" id="Phobius"/>
    </source>
</evidence>